<evidence type="ECO:0000256" key="18">
    <source>
        <dbReference type="ARBA" id="ARBA00023228"/>
    </source>
</evidence>
<keyword evidence="12" id="KW-0256">Endoplasmic reticulum</keyword>
<evidence type="ECO:0000256" key="13">
    <source>
        <dbReference type="ARBA" id="ARBA00022833"/>
    </source>
</evidence>
<keyword evidence="15" id="KW-0482">Metalloprotease</keyword>
<evidence type="ECO:0000256" key="3">
    <source>
        <dbReference type="ARBA" id="ARBA00004555"/>
    </source>
</evidence>
<protein>
    <recommendedName>
        <fullName evidence="5">Carboxypeptidase Q</fullName>
    </recommendedName>
    <alternativeName>
        <fullName evidence="20">Plasma glutamate carboxypeptidase</fullName>
    </alternativeName>
</protein>
<evidence type="ECO:0000256" key="17">
    <source>
        <dbReference type="ARBA" id="ARBA00023180"/>
    </source>
</evidence>
<dbReference type="InterPro" id="IPR039866">
    <property type="entry name" value="CPQ"/>
</dbReference>
<evidence type="ECO:0000259" key="21">
    <source>
        <dbReference type="Pfam" id="PF04389"/>
    </source>
</evidence>
<dbReference type="Proteomes" id="UP000798808">
    <property type="component" value="Unassembled WGS sequence"/>
</dbReference>
<evidence type="ECO:0000256" key="5">
    <source>
        <dbReference type="ARBA" id="ARBA00014116"/>
    </source>
</evidence>
<proteinExistence type="predicted"/>
<dbReference type="Pfam" id="PF04389">
    <property type="entry name" value="Peptidase_M28"/>
    <property type="match status" value="1"/>
</dbReference>
<evidence type="ECO:0000256" key="9">
    <source>
        <dbReference type="ARBA" id="ARBA00022723"/>
    </source>
</evidence>
<keyword evidence="16" id="KW-0865">Zymogen</keyword>
<keyword evidence="17" id="KW-0325">Glycoprotein</keyword>
<dbReference type="PANTHER" id="PTHR12053:SF3">
    <property type="entry name" value="CARBOXYPEPTIDASE Q"/>
    <property type="match status" value="1"/>
</dbReference>
<reference evidence="22 23" key="1">
    <citation type="submission" date="2019-02" db="EMBL/GenBank/DDBJ databases">
        <authorList>
            <person name="Goldberg S.R."/>
            <person name="Haltli B.A."/>
            <person name="Correa H."/>
            <person name="Russell K.G."/>
        </authorList>
    </citation>
    <scope>NUCLEOTIDE SEQUENCE [LARGE SCALE GENOMIC DNA]</scope>
    <source>
        <strain evidence="22 23">JCM 16186</strain>
    </source>
</reference>
<keyword evidence="14" id="KW-0333">Golgi apparatus</keyword>
<dbReference type="InterPro" id="IPR007484">
    <property type="entry name" value="Peptidase_M28"/>
</dbReference>
<comment type="subcellular location">
    <subcellularLocation>
        <location evidence="1">Endoplasmic reticulum</location>
    </subcellularLocation>
    <subcellularLocation>
        <location evidence="3">Golgi apparatus</location>
    </subcellularLocation>
    <subcellularLocation>
        <location evidence="2">Lysosome</location>
    </subcellularLocation>
    <subcellularLocation>
        <location evidence="4">Secreted</location>
    </subcellularLocation>
</comment>
<evidence type="ECO:0000256" key="8">
    <source>
        <dbReference type="ARBA" id="ARBA00022670"/>
    </source>
</evidence>
<evidence type="ECO:0000256" key="19">
    <source>
        <dbReference type="ARBA" id="ARBA00025833"/>
    </source>
</evidence>
<evidence type="ECO:0000256" key="4">
    <source>
        <dbReference type="ARBA" id="ARBA00004613"/>
    </source>
</evidence>
<dbReference type="Gene3D" id="3.40.630.10">
    <property type="entry name" value="Zn peptidases"/>
    <property type="match status" value="1"/>
</dbReference>
<dbReference type="SUPFAM" id="SSF53187">
    <property type="entry name" value="Zn-dependent exopeptidases"/>
    <property type="match status" value="1"/>
</dbReference>
<dbReference type="PANTHER" id="PTHR12053">
    <property type="entry name" value="PROTEASE FAMILY M28 PLASMA GLUTAMATE CARBOXYPEPTIDASE-RELATED"/>
    <property type="match status" value="1"/>
</dbReference>
<evidence type="ECO:0000256" key="12">
    <source>
        <dbReference type="ARBA" id="ARBA00022824"/>
    </source>
</evidence>
<evidence type="ECO:0000256" key="1">
    <source>
        <dbReference type="ARBA" id="ARBA00004240"/>
    </source>
</evidence>
<dbReference type="RefSeq" id="WP_155168916.1">
    <property type="nucleotide sequence ID" value="NZ_BAAAFL010000010.1"/>
</dbReference>
<evidence type="ECO:0000256" key="11">
    <source>
        <dbReference type="ARBA" id="ARBA00022801"/>
    </source>
</evidence>
<evidence type="ECO:0000256" key="16">
    <source>
        <dbReference type="ARBA" id="ARBA00023145"/>
    </source>
</evidence>
<evidence type="ECO:0000256" key="2">
    <source>
        <dbReference type="ARBA" id="ARBA00004371"/>
    </source>
</evidence>
<dbReference type="Gene3D" id="3.50.30.30">
    <property type="match status" value="1"/>
</dbReference>
<keyword evidence="23" id="KW-1185">Reference proteome</keyword>
<evidence type="ECO:0000256" key="14">
    <source>
        <dbReference type="ARBA" id="ARBA00023034"/>
    </source>
</evidence>
<keyword evidence="13" id="KW-0862">Zinc</keyword>
<organism evidence="22 23">
    <name type="scientific">Fulvivirga kasyanovii</name>
    <dbReference type="NCBI Taxonomy" id="396812"/>
    <lineage>
        <taxon>Bacteria</taxon>
        <taxon>Pseudomonadati</taxon>
        <taxon>Bacteroidota</taxon>
        <taxon>Cytophagia</taxon>
        <taxon>Cytophagales</taxon>
        <taxon>Fulvivirgaceae</taxon>
        <taxon>Fulvivirga</taxon>
    </lineage>
</organism>
<evidence type="ECO:0000256" key="20">
    <source>
        <dbReference type="ARBA" id="ARBA00033328"/>
    </source>
</evidence>
<keyword evidence="8" id="KW-0645">Protease</keyword>
<sequence>MRRLYALFLLASSILSPLKIYCQSDEDMLKSIFNETLTNGRSYEMLDYLSNEIGGRLSGSPEAAAAVEWSRQEMMSLGFDTVFLQEVMVPHWVRGEKEVVKVINSDRLGTFDLTACALGNSVGTGDLGVVAKIIEVDGIESLRKLGRKNVEGKIVFFNRKMDPTHISTFAAYGGAVDQRVFGASEAADLGALAVVVRSMASNNDDIPHTGTLIYKEGVKKIPALAISTNSANLLSKSLKAEPDLELYIESHCQMLPDVLSYNVIGEIRGSSKQGEYIIVGGHLDSWDLGDGAHDDGAGCVQSIEALRVLQSIGYKPKHSIRAVMFMNEENGLRGGLKYAELAKKNQEKHLAAIESDRGGFTPKGFTLVGSEAAKAQLLNWRPLFETYGIYDFGKPGGGADIGPLEEQGTVLIGFLPDSQRYFNLHHTTADTFDTIDKRELELGAASMAALVYLIDKYGIDGKN</sequence>
<evidence type="ECO:0000256" key="15">
    <source>
        <dbReference type="ARBA" id="ARBA00023049"/>
    </source>
</evidence>
<evidence type="ECO:0000256" key="10">
    <source>
        <dbReference type="ARBA" id="ARBA00022729"/>
    </source>
</evidence>
<evidence type="ECO:0000313" key="22">
    <source>
        <dbReference type="EMBL" id="MTI23703.1"/>
    </source>
</evidence>
<comment type="caution">
    <text evidence="22">The sequence shown here is derived from an EMBL/GenBank/DDBJ whole genome shotgun (WGS) entry which is preliminary data.</text>
</comment>
<keyword evidence="6" id="KW-0964">Secreted</keyword>
<dbReference type="EMBL" id="SMLW01000281">
    <property type="protein sequence ID" value="MTI23703.1"/>
    <property type="molecule type" value="Genomic_DNA"/>
</dbReference>
<evidence type="ECO:0000256" key="6">
    <source>
        <dbReference type="ARBA" id="ARBA00022525"/>
    </source>
</evidence>
<keyword evidence="11" id="KW-0378">Hydrolase</keyword>
<evidence type="ECO:0000256" key="7">
    <source>
        <dbReference type="ARBA" id="ARBA00022645"/>
    </source>
</evidence>
<evidence type="ECO:0000313" key="23">
    <source>
        <dbReference type="Proteomes" id="UP000798808"/>
    </source>
</evidence>
<keyword evidence="7" id="KW-0121">Carboxypeptidase</keyword>
<name>A0ABW9RJW4_9BACT</name>
<comment type="subunit">
    <text evidence="19">Homodimer. The monomeric form is inactive while the homodimer is active.</text>
</comment>
<keyword evidence="9" id="KW-0479">Metal-binding</keyword>
<feature type="domain" description="Peptidase M28" evidence="21">
    <location>
        <begin position="262"/>
        <end position="448"/>
    </location>
</feature>
<gene>
    <name evidence="22" type="ORF">E1163_01930</name>
</gene>
<keyword evidence="18" id="KW-0458">Lysosome</keyword>
<keyword evidence="10" id="KW-0732">Signal</keyword>
<accession>A0ABW9RJW4</accession>